<name>F8KR77_HELBC</name>
<keyword evidence="1" id="KW-0472">Membrane</keyword>
<evidence type="ECO:0000313" key="2">
    <source>
        <dbReference type="EMBL" id="CCB79251.1"/>
    </source>
</evidence>
<dbReference type="STRING" id="1002804.HBZC1_02650"/>
<keyword evidence="1" id="KW-0812">Transmembrane</keyword>
<reference evidence="2 3" key="1">
    <citation type="journal article" date="2011" name="J. Bacteriol.">
        <title>Genome sequence of Helicobacter bizzozeronii strain CIII-1, an isolate from human gastric mucosa.</title>
        <authorList>
            <person name="Schott T."/>
            <person name="Rossi M."/>
            <person name="Hanninen M.L."/>
        </authorList>
    </citation>
    <scope>NUCLEOTIDE SEQUENCE [LARGE SCALE GENOMIC DNA]</scope>
    <source>
        <strain evidence="2 3">CIII-1</strain>
    </source>
</reference>
<proteinExistence type="predicted"/>
<feature type="transmembrane region" description="Helical" evidence="1">
    <location>
        <begin position="6"/>
        <end position="29"/>
    </location>
</feature>
<evidence type="ECO:0000256" key="1">
    <source>
        <dbReference type="SAM" id="Phobius"/>
    </source>
</evidence>
<gene>
    <name evidence="2" type="ordered locus">HBZC1_02650</name>
</gene>
<dbReference type="AlphaFoldDB" id="F8KR77"/>
<dbReference type="KEGG" id="hbi:HBZC1_02650"/>
<keyword evidence="3" id="KW-1185">Reference proteome</keyword>
<keyword evidence="1" id="KW-1133">Transmembrane helix</keyword>
<organism evidence="2 3">
    <name type="scientific">Helicobacter bizzozeronii (strain CIII-1)</name>
    <dbReference type="NCBI Taxonomy" id="1002804"/>
    <lineage>
        <taxon>Bacteria</taxon>
        <taxon>Pseudomonadati</taxon>
        <taxon>Campylobacterota</taxon>
        <taxon>Epsilonproteobacteria</taxon>
        <taxon>Campylobacterales</taxon>
        <taxon>Helicobacteraceae</taxon>
        <taxon>Helicobacter</taxon>
    </lineage>
</organism>
<accession>F8KR77</accession>
<protein>
    <submittedName>
        <fullName evidence="2">Uncharacterized protein</fullName>
    </submittedName>
</protein>
<dbReference type="Proteomes" id="UP000008387">
    <property type="component" value="Chromosome"/>
</dbReference>
<evidence type="ECO:0000313" key="3">
    <source>
        <dbReference type="Proteomes" id="UP000008387"/>
    </source>
</evidence>
<dbReference type="EMBL" id="FR871757">
    <property type="protein sequence ID" value="CCB79251.1"/>
    <property type="molecule type" value="Genomic_DNA"/>
</dbReference>
<sequence length="42" mass="4518">MNLKIGVEPIICVVVVMIMVSSYGVILILTGLKKACILKWGA</sequence>
<dbReference type="HOGENOM" id="CLU_3252409_0_0_7"/>